<reference evidence="3" key="2">
    <citation type="journal article" date="2018" name="BMC Genomics">
        <title>Genomic insights into host adaptation between the wheat stripe rust pathogen (Puccinia striiformis f. sp. tritici) and the barley stripe rust pathogen (Puccinia striiformis f. sp. hordei).</title>
        <authorList>
            <person name="Xia C."/>
            <person name="Wang M."/>
            <person name="Yin C."/>
            <person name="Cornejo O.E."/>
            <person name="Hulbert S.H."/>
            <person name="Chen X."/>
        </authorList>
    </citation>
    <scope>NUCLEOTIDE SEQUENCE [LARGE SCALE GENOMIC DNA]</scope>
    <source>
        <strain evidence="3">93TX-2</strain>
    </source>
</reference>
<evidence type="ECO:0000313" key="2">
    <source>
        <dbReference type="EMBL" id="POV99448.1"/>
    </source>
</evidence>
<dbReference type="VEuPathDB" id="FungiDB:PSTT_06256"/>
<protein>
    <submittedName>
        <fullName evidence="2">Uncharacterized protein</fullName>
    </submittedName>
</protein>
<feature type="region of interest" description="Disordered" evidence="1">
    <location>
        <begin position="247"/>
        <end position="304"/>
    </location>
</feature>
<accession>A0A2S4UQ66</accession>
<dbReference type="OrthoDB" id="2496683at2759"/>
<evidence type="ECO:0000313" key="3">
    <source>
        <dbReference type="Proteomes" id="UP000238274"/>
    </source>
</evidence>
<name>A0A2S4UQ66_9BASI</name>
<reference evidence="2 3" key="1">
    <citation type="submission" date="2017-12" db="EMBL/GenBank/DDBJ databases">
        <title>Gene loss provides genomic basis for host adaptation in cereal stripe rust fungi.</title>
        <authorList>
            <person name="Xia C."/>
        </authorList>
    </citation>
    <scope>NUCLEOTIDE SEQUENCE [LARGE SCALE GENOMIC DNA]</scope>
    <source>
        <strain evidence="2 3">93TX-2</strain>
    </source>
</reference>
<keyword evidence="3" id="KW-1185">Reference proteome</keyword>
<dbReference type="AlphaFoldDB" id="A0A2S4UQ66"/>
<comment type="caution">
    <text evidence="2">The sequence shown here is derived from an EMBL/GenBank/DDBJ whole genome shotgun (WGS) entry which is preliminary data.</text>
</comment>
<proteinExistence type="predicted"/>
<sequence>MLHSKSQLSELHLGDPRIGRDRSFLDNLRRIGVVPRLTKTRNHSKANAVVSYSLLQTPIAKPLHLYPMWIVPQVLLVCQEQKAINAMGQVQVLNSSNPYLLLHPAIQVTADQLTRLGWFAVFAAVIVRLHRGFLMEVDGAPIEDIKMHREQVYYYGRSMLAIHRAELFPLDNVPIQFFVLSSTIPLAVYCLTDNSNDEEEKCETVVKELERVKKVLTRCTAMSSILRRTYAVLDFALNKWARMKNRTMPVDGGPRKRTRLNSETKPKIPDPTNFAQNPTDNRTGVNHEDNSFEGSPGGDCTGEDSRFTENLLRSLLQDHPWPDHFELNHDTQRKHDPIAYNYSPNFQAVPQTFDFANLFEFHASESAAATTSTSQSGSGTKSDGSSITYLSTPTFYNKSINFINV</sequence>
<evidence type="ECO:0000256" key="1">
    <source>
        <dbReference type="SAM" id="MobiDB-lite"/>
    </source>
</evidence>
<gene>
    <name evidence="2" type="ORF">PSHT_13540</name>
</gene>
<dbReference type="Proteomes" id="UP000238274">
    <property type="component" value="Unassembled WGS sequence"/>
</dbReference>
<dbReference type="VEuPathDB" id="FungiDB:PSHT_13540"/>
<organism evidence="2 3">
    <name type="scientific">Puccinia striiformis</name>
    <dbReference type="NCBI Taxonomy" id="27350"/>
    <lineage>
        <taxon>Eukaryota</taxon>
        <taxon>Fungi</taxon>
        <taxon>Dikarya</taxon>
        <taxon>Basidiomycota</taxon>
        <taxon>Pucciniomycotina</taxon>
        <taxon>Pucciniomycetes</taxon>
        <taxon>Pucciniales</taxon>
        <taxon>Pucciniaceae</taxon>
        <taxon>Puccinia</taxon>
    </lineage>
</organism>
<feature type="compositionally biased region" description="Polar residues" evidence="1">
    <location>
        <begin position="273"/>
        <end position="284"/>
    </location>
</feature>
<dbReference type="EMBL" id="PKSM01000273">
    <property type="protein sequence ID" value="POV99448.1"/>
    <property type="molecule type" value="Genomic_DNA"/>
</dbReference>
<reference evidence="3" key="3">
    <citation type="journal article" date="2018" name="Mol. Plant Microbe Interact.">
        <title>Genome sequence resources for the wheat stripe rust pathogen (Puccinia striiformis f. sp. tritici) and the barley stripe rust pathogen (Puccinia striiformis f. sp. hordei).</title>
        <authorList>
            <person name="Xia C."/>
            <person name="Wang M."/>
            <person name="Yin C."/>
            <person name="Cornejo O.E."/>
            <person name="Hulbert S.H."/>
            <person name="Chen X."/>
        </authorList>
    </citation>
    <scope>NUCLEOTIDE SEQUENCE [LARGE SCALE GENOMIC DNA]</scope>
    <source>
        <strain evidence="3">93TX-2</strain>
    </source>
</reference>